<evidence type="ECO:0000313" key="6">
    <source>
        <dbReference type="Proteomes" id="UP000664545"/>
    </source>
</evidence>
<dbReference type="InterPro" id="IPR001789">
    <property type="entry name" value="Sig_transdc_resp-reg_receiver"/>
</dbReference>
<dbReference type="Gene3D" id="3.40.50.2300">
    <property type="match status" value="1"/>
</dbReference>
<feature type="domain" description="Response regulatory" evidence="4">
    <location>
        <begin position="2"/>
        <end position="118"/>
    </location>
</feature>
<organism evidence="5 6">
    <name type="scientific">Clostridium aminobutyricum</name>
    <dbReference type="NCBI Taxonomy" id="33953"/>
    <lineage>
        <taxon>Bacteria</taxon>
        <taxon>Bacillati</taxon>
        <taxon>Bacillota</taxon>
        <taxon>Clostridia</taxon>
        <taxon>Eubacteriales</taxon>
        <taxon>Clostridiaceae</taxon>
        <taxon>Clostridium</taxon>
    </lineage>
</organism>
<dbReference type="GO" id="GO:0003677">
    <property type="term" value="F:DNA binding"/>
    <property type="evidence" value="ECO:0007669"/>
    <property type="project" value="UniProtKB-KW"/>
</dbReference>
<reference evidence="5" key="1">
    <citation type="submission" date="2021-02" db="EMBL/GenBank/DDBJ databases">
        <title>Abyssanaerobacter marinus gen.nov., sp., nov, anaerobic bacterium isolated from the Onnuri vent field of Indian Ocean and suggestion of Mogibacteriaceae fam. nov., and proposal of reclassification of ambiguous this family's genus member.</title>
        <authorList>
            <person name="Kim Y.J."/>
            <person name="Yang J.-A."/>
        </authorList>
    </citation>
    <scope>NUCLEOTIDE SEQUENCE</scope>
    <source>
        <strain evidence="5">DSM 2634</strain>
    </source>
</reference>
<dbReference type="SUPFAM" id="SSF52172">
    <property type="entry name" value="CheY-like"/>
    <property type="match status" value="1"/>
</dbReference>
<dbReference type="GO" id="GO:0000160">
    <property type="term" value="P:phosphorelay signal transduction system"/>
    <property type="evidence" value="ECO:0007669"/>
    <property type="project" value="InterPro"/>
</dbReference>
<dbReference type="AlphaFoldDB" id="A0A939D9S7"/>
<dbReference type="EMBL" id="JAFJZZ010000004">
    <property type="protein sequence ID" value="MBN7773796.1"/>
    <property type="molecule type" value="Genomic_DNA"/>
</dbReference>
<proteinExistence type="predicted"/>
<gene>
    <name evidence="5" type="ORF">JYB65_10515</name>
</gene>
<feature type="modified residue" description="4-aspartylphosphate" evidence="3">
    <location>
        <position position="53"/>
    </location>
</feature>
<dbReference type="PROSITE" id="PS50110">
    <property type="entry name" value="RESPONSE_REGULATORY"/>
    <property type="match status" value="1"/>
</dbReference>
<evidence type="ECO:0000256" key="2">
    <source>
        <dbReference type="ARBA" id="ARBA00024867"/>
    </source>
</evidence>
<dbReference type="InterPro" id="IPR011006">
    <property type="entry name" value="CheY-like_superfamily"/>
</dbReference>
<dbReference type="Pfam" id="PF08664">
    <property type="entry name" value="YcbB"/>
    <property type="match status" value="1"/>
</dbReference>
<sequence length="281" mass="32180">MRYYIVDDSLSIVKVLNRIVEEQNLGEVIGFSIDEETAAVEIMAQAPDIVLIDYLMPKKDGVSLVREIKKMKPQISFIMISQVSNKEMIAEAYKEGVEFFISKPINLIEVVSVLRNVNERMKLKNMVGEICEIFEVEKLIPQRLQTHSKQQQMKDIKYHLSILGMIGETGTCDIIKICEEQLQKGSGDIREGISCYCSRIDEDPKVVKQRIRRAVKKGLTNIAAMGVEDYYNEIFQTYHQGIFDFQSIRAEMDYLRGKNTSGGKPNVDKFIEGLLLFNEIH</sequence>
<keyword evidence="6" id="KW-1185">Reference proteome</keyword>
<name>A0A939D9S7_CLOAM</name>
<evidence type="ECO:0000256" key="3">
    <source>
        <dbReference type="PROSITE-ProRule" id="PRU00169"/>
    </source>
</evidence>
<dbReference type="SMART" id="SM00448">
    <property type="entry name" value="REC"/>
    <property type="match status" value="1"/>
</dbReference>
<dbReference type="PANTHER" id="PTHR43228">
    <property type="entry name" value="TWO-COMPONENT RESPONSE REGULATOR"/>
    <property type="match status" value="1"/>
</dbReference>
<evidence type="ECO:0000313" key="5">
    <source>
        <dbReference type="EMBL" id="MBN7773796.1"/>
    </source>
</evidence>
<accession>A0A939D9S7</accession>
<dbReference type="Pfam" id="PF00072">
    <property type="entry name" value="Response_reg"/>
    <property type="match status" value="1"/>
</dbReference>
<dbReference type="InterPro" id="IPR052048">
    <property type="entry name" value="ST_Response_Regulator"/>
</dbReference>
<keyword evidence="3" id="KW-0597">Phosphoprotein</keyword>
<comment type="function">
    <text evidence="2">May play the central regulatory role in sporulation. It may be an element of the effector pathway responsible for the activation of sporulation genes in response to nutritional stress. Spo0A may act in concert with spo0H (a sigma factor) to control the expression of some genes that are critical to the sporulation process.</text>
</comment>
<evidence type="ECO:0000256" key="1">
    <source>
        <dbReference type="ARBA" id="ARBA00018672"/>
    </source>
</evidence>
<protein>
    <recommendedName>
        <fullName evidence="1">Stage 0 sporulation protein A homolog</fullName>
    </recommendedName>
</protein>
<evidence type="ECO:0000259" key="4">
    <source>
        <dbReference type="PROSITE" id="PS50110"/>
    </source>
</evidence>
<keyword evidence="5" id="KW-0238">DNA-binding</keyword>
<dbReference type="RefSeq" id="WP_206582632.1">
    <property type="nucleotide sequence ID" value="NZ_JAFJZZ010000004.1"/>
</dbReference>
<dbReference type="PANTHER" id="PTHR43228:SF8">
    <property type="entry name" value="TRANSCRIPTIONAL REGULATORY PROTEIN GLNL"/>
    <property type="match status" value="1"/>
</dbReference>
<dbReference type="Proteomes" id="UP000664545">
    <property type="component" value="Unassembled WGS sequence"/>
</dbReference>
<dbReference type="InterPro" id="IPR013972">
    <property type="entry name" value="YcbB"/>
</dbReference>
<comment type="caution">
    <text evidence="5">The sequence shown here is derived from an EMBL/GenBank/DDBJ whole genome shotgun (WGS) entry which is preliminary data.</text>
</comment>